<dbReference type="PROSITE" id="PS50097">
    <property type="entry name" value="BTB"/>
    <property type="match status" value="1"/>
</dbReference>
<evidence type="ECO:0000256" key="1">
    <source>
        <dbReference type="ARBA" id="ARBA00022441"/>
    </source>
</evidence>
<name>A0A448WYY0_9PLAT</name>
<dbReference type="SMART" id="SM00225">
    <property type="entry name" value="BTB"/>
    <property type="match status" value="1"/>
</dbReference>
<proteinExistence type="predicted"/>
<dbReference type="PANTHER" id="PTHR24412">
    <property type="entry name" value="KELCH PROTEIN"/>
    <property type="match status" value="1"/>
</dbReference>
<evidence type="ECO:0000313" key="4">
    <source>
        <dbReference type="EMBL" id="VEL23612.1"/>
    </source>
</evidence>
<dbReference type="InterPro" id="IPR011333">
    <property type="entry name" value="SKP1/BTB/POZ_sf"/>
</dbReference>
<evidence type="ECO:0000256" key="2">
    <source>
        <dbReference type="ARBA" id="ARBA00022737"/>
    </source>
</evidence>
<dbReference type="Proteomes" id="UP000784294">
    <property type="component" value="Unassembled WGS sequence"/>
</dbReference>
<dbReference type="AlphaFoldDB" id="A0A448WYY0"/>
<dbReference type="InterPro" id="IPR000210">
    <property type="entry name" value="BTB/POZ_dom"/>
</dbReference>
<evidence type="ECO:0000259" key="3">
    <source>
        <dbReference type="PROSITE" id="PS50097"/>
    </source>
</evidence>
<keyword evidence="2" id="KW-0677">Repeat</keyword>
<protein>
    <recommendedName>
        <fullName evidence="3">BTB domain-containing protein</fullName>
    </recommendedName>
</protein>
<evidence type="ECO:0000313" key="5">
    <source>
        <dbReference type="Proteomes" id="UP000784294"/>
    </source>
</evidence>
<accession>A0A448WYY0</accession>
<gene>
    <name evidence="4" type="ORF">PXEA_LOCUS17052</name>
</gene>
<keyword evidence="1" id="KW-0880">Kelch repeat</keyword>
<organism evidence="4 5">
    <name type="scientific">Protopolystoma xenopodis</name>
    <dbReference type="NCBI Taxonomy" id="117903"/>
    <lineage>
        <taxon>Eukaryota</taxon>
        <taxon>Metazoa</taxon>
        <taxon>Spiralia</taxon>
        <taxon>Lophotrochozoa</taxon>
        <taxon>Platyhelminthes</taxon>
        <taxon>Monogenea</taxon>
        <taxon>Polyopisthocotylea</taxon>
        <taxon>Polystomatidea</taxon>
        <taxon>Polystomatidae</taxon>
        <taxon>Protopolystoma</taxon>
    </lineage>
</organism>
<sequence>MQSNTLYDCTLVCNGHEIPAAKCILAANSPYFEGMFYSGMDESQKDRIRIDYFDHYVLEKIVEYCNTQSKQYPIALTCFSHQQHVVLTHLLYILLQEMNCNKLASIFQKIQVNISGLSSSQIGLVVRATMYNTPSPKSSAILVVIIPSIRRSLFLRLAIDP</sequence>
<keyword evidence="5" id="KW-1185">Reference proteome</keyword>
<dbReference type="EMBL" id="CAAALY010062860">
    <property type="protein sequence ID" value="VEL23612.1"/>
    <property type="molecule type" value="Genomic_DNA"/>
</dbReference>
<dbReference type="PANTHER" id="PTHR24412:SF441">
    <property type="entry name" value="KELCH-LIKE PROTEIN 28"/>
    <property type="match status" value="1"/>
</dbReference>
<dbReference type="SUPFAM" id="SSF54695">
    <property type="entry name" value="POZ domain"/>
    <property type="match status" value="1"/>
</dbReference>
<feature type="domain" description="BTB" evidence="3">
    <location>
        <begin position="7"/>
        <end position="64"/>
    </location>
</feature>
<dbReference type="OrthoDB" id="1022638at2759"/>
<comment type="caution">
    <text evidence="4">The sequence shown here is derived from an EMBL/GenBank/DDBJ whole genome shotgun (WGS) entry which is preliminary data.</text>
</comment>
<dbReference type="Gene3D" id="3.30.710.10">
    <property type="entry name" value="Potassium Channel Kv1.1, Chain A"/>
    <property type="match status" value="1"/>
</dbReference>
<dbReference type="CDD" id="cd18186">
    <property type="entry name" value="BTB_POZ_ZBTB_KLHL-like"/>
    <property type="match status" value="1"/>
</dbReference>
<reference evidence="4" key="1">
    <citation type="submission" date="2018-11" db="EMBL/GenBank/DDBJ databases">
        <authorList>
            <consortium name="Pathogen Informatics"/>
        </authorList>
    </citation>
    <scope>NUCLEOTIDE SEQUENCE</scope>
</reference>
<dbReference type="Pfam" id="PF00651">
    <property type="entry name" value="BTB"/>
    <property type="match status" value="1"/>
</dbReference>